<proteinExistence type="predicted"/>
<comment type="caution">
    <text evidence="3">The sequence shown here is derived from an EMBL/GenBank/DDBJ whole genome shotgun (WGS) entry which is preliminary data.</text>
</comment>
<protein>
    <recommendedName>
        <fullName evidence="2">Glycosyl transferase family 1 domain-containing protein</fullName>
    </recommendedName>
</protein>
<evidence type="ECO:0000256" key="1">
    <source>
        <dbReference type="ARBA" id="ARBA00022679"/>
    </source>
</evidence>
<dbReference type="RefSeq" id="WP_344661407.1">
    <property type="nucleotide sequence ID" value="NZ_BAAAQM010000053.1"/>
</dbReference>
<dbReference type="Proteomes" id="UP001499854">
    <property type="component" value="Unassembled WGS sequence"/>
</dbReference>
<dbReference type="InterPro" id="IPR001296">
    <property type="entry name" value="Glyco_trans_1"/>
</dbReference>
<gene>
    <name evidence="3" type="ORF">GCM10009838_69430</name>
</gene>
<organism evidence="3 4">
    <name type="scientific">Catenulispora subtropica</name>
    <dbReference type="NCBI Taxonomy" id="450798"/>
    <lineage>
        <taxon>Bacteria</taxon>
        <taxon>Bacillati</taxon>
        <taxon>Actinomycetota</taxon>
        <taxon>Actinomycetes</taxon>
        <taxon>Catenulisporales</taxon>
        <taxon>Catenulisporaceae</taxon>
        <taxon>Catenulispora</taxon>
    </lineage>
</organism>
<dbReference type="Pfam" id="PF00534">
    <property type="entry name" value="Glycos_transf_1"/>
    <property type="match status" value="1"/>
</dbReference>
<dbReference type="CDD" id="cd03801">
    <property type="entry name" value="GT4_PimA-like"/>
    <property type="match status" value="1"/>
</dbReference>
<evidence type="ECO:0000259" key="2">
    <source>
        <dbReference type="Pfam" id="PF00534"/>
    </source>
</evidence>
<sequence>MTESPKRPRILVMVSAGWFPPYLEEVAEQAKAGERPKVWLYDLPYDMTVLDQRFVTGPSRLRRAVYGRLPLPLAFAAEAFRVRRRYDAIFAWGAEASSLPLGLALRFTRRSKRTPLVGLYSWISSGNKARLLRLAWPGFKTLILPPTAQAEFATKRLKVPAERIVSPKWVVDTDFFNAEPATPPEDGTGDQDVAMICSAGREMRDFATLIAALDGTGLRCHIAGSLVAGMDDKWRAELGDRGERVGLPDGVTFGPLTPVEMRDLYARSRFVVLPLHPSDTDNGISCMIEAFAMGRTVICTRVEGQRDALVAGVNGVFVPAHDAAALRTEILDLIADPERAEKMGREARRLAETEFGMTRWVAALTEVIDAAVPGRHARGGGGVG</sequence>
<evidence type="ECO:0000313" key="3">
    <source>
        <dbReference type="EMBL" id="GAA1995003.1"/>
    </source>
</evidence>
<feature type="domain" description="Glycosyl transferase family 1" evidence="2">
    <location>
        <begin position="208"/>
        <end position="349"/>
    </location>
</feature>
<dbReference type="SUPFAM" id="SSF53756">
    <property type="entry name" value="UDP-Glycosyltransferase/glycogen phosphorylase"/>
    <property type="match status" value="1"/>
</dbReference>
<dbReference type="EMBL" id="BAAAQM010000053">
    <property type="protein sequence ID" value="GAA1995003.1"/>
    <property type="molecule type" value="Genomic_DNA"/>
</dbReference>
<dbReference type="Gene3D" id="3.40.50.2000">
    <property type="entry name" value="Glycogen Phosphorylase B"/>
    <property type="match status" value="2"/>
</dbReference>
<evidence type="ECO:0000313" key="4">
    <source>
        <dbReference type="Proteomes" id="UP001499854"/>
    </source>
</evidence>
<keyword evidence="1" id="KW-0808">Transferase</keyword>
<dbReference type="PANTHER" id="PTHR12526">
    <property type="entry name" value="GLYCOSYLTRANSFERASE"/>
    <property type="match status" value="1"/>
</dbReference>
<keyword evidence="4" id="KW-1185">Reference proteome</keyword>
<dbReference type="PANTHER" id="PTHR12526:SF590">
    <property type="entry name" value="ALPHA-MALTOSE-1-PHOSPHATE SYNTHASE"/>
    <property type="match status" value="1"/>
</dbReference>
<reference evidence="4" key="1">
    <citation type="journal article" date="2019" name="Int. J. Syst. Evol. Microbiol.">
        <title>The Global Catalogue of Microorganisms (GCM) 10K type strain sequencing project: providing services to taxonomists for standard genome sequencing and annotation.</title>
        <authorList>
            <consortium name="The Broad Institute Genomics Platform"/>
            <consortium name="The Broad Institute Genome Sequencing Center for Infectious Disease"/>
            <person name="Wu L."/>
            <person name="Ma J."/>
        </authorList>
    </citation>
    <scope>NUCLEOTIDE SEQUENCE [LARGE SCALE GENOMIC DNA]</scope>
    <source>
        <strain evidence="4">JCM 16013</strain>
    </source>
</reference>
<name>A0ABP5EFN7_9ACTN</name>
<accession>A0ABP5EFN7</accession>